<name>A0A3M8B4A1_9BACL</name>
<keyword evidence="5" id="KW-1185">Reference proteome</keyword>
<dbReference type="OrthoDB" id="2380616at2"/>
<proteinExistence type="inferred from homology"/>
<comment type="similarity">
    <text evidence="1">Belongs to the Rv0495c family.</text>
</comment>
<evidence type="ECO:0000313" key="3">
    <source>
        <dbReference type="EMBL" id="RNB58266.1"/>
    </source>
</evidence>
<evidence type="ECO:0000256" key="1">
    <source>
        <dbReference type="ARBA" id="ARBA00093770"/>
    </source>
</evidence>
<protein>
    <submittedName>
        <fullName evidence="3">DUF3109 family protein</fullName>
    </submittedName>
</protein>
<reference evidence="3 4" key="1">
    <citation type="submission" date="2018-10" db="EMBL/GenBank/DDBJ databases">
        <title>Phylogenomics of Brevibacillus.</title>
        <authorList>
            <person name="Dunlap C."/>
        </authorList>
    </citation>
    <scope>NUCLEOTIDE SEQUENCE [LARGE SCALE GENOMIC DNA]</scope>
    <source>
        <strain evidence="3 4">NRRL NRS 1219</strain>
    </source>
</reference>
<dbReference type="Proteomes" id="UP000276178">
    <property type="component" value="Unassembled WGS sequence"/>
</dbReference>
<dbReference type="AlphaFoldDB" id="A0A3M8B4A1"/>
<evidence type="ECO:0000313" key="2">
    <source>
        <dbReference type="EMBL" id="GED25330.1"/>
    </source>
</evidence>
<dbReference type="GeneID" id="82812250"/>
<evidence type="ECO:0000313" key="4">
    <source>
        <dbReference type="Proteomes" id="UP000276178"/>
    </source>
</evidence>
<comment type="caution">
    <text evidence="3">The sequence shown here is derived from an EMBL/GenBank/DDBJ whole genome shotgun (WGS) entry which is preliminary data.</text>
</comment>
<dbReference type="InterPro" id="IPR021458">
    <property type="entry name" value="Rv0495c"/>
</dbReference>
<gene>
    <name evidence="2" type="ORF">BAG01nite_14320</name>
    <name evidence="3" type="ORF">EB820_05845</name>
</gene>
<accession>A0A3M8B4A1</accession>
<sequence length="257" mass="30048">MNRKPSYRYVGTPDPMSEKEVYSCEKYMKKNRHAMIKAGRYMVDVPALLALFHLDCWNCRAVHRETCCEGGQPYAVEEWQIPLLEKQVPAIAARLQTAGERENWERYGVWDRGQLPGTIRMRHGNCLFYQENNGRFGCAIHAYAEEAGHDVLPLKPFSCQLYPLDLIDTGQEILLTAVTKETSSFSRWGTDYLEQFYCANRERRKLAAHIDENWFALDGYRPAYEWNVPMLRYFLQEEADTVLDRLRERSHMTTVSM</sequence>
<dbReference type="EMBL" id="RHHN01000018">
    <property type="protein sequence ID" value="RNB58266.1"/>
    <property type="molecule type" value="Genomic_DNA"/>
</dbReference>
<reference evidence="2 5" key="2">
    <citation type="submission" date="2019-06" db="EMBL/GenBank/DDBJ databases">
        <title>Whole genome shotgun sequence of Brevibacillus agri NBRC 15538.</title>
        <authorList>
            <person name="Hosoyama A."/>
            <person name="Uohara A."/>
            <person name="Ohji S."/>
            <person name="Ichikawa N."/>
        </authorList>
    </citation>
    <scope>NUCLEOTIDE SEQUENCE [LARGE SCALE GENOMIC DNA]</scope>
    <source>
        <strain evidence="2 5">NBRC 15538</strain>
    </source>
</reference>
<evidence type="ECO:0000313" key="5">
    <source>
        <dbReference type="Proteomes" id="UP000317180"/>
    </source>
</evidence>
<dbReference type="EMBL" id="BJOD01000012">
    <property type="protein sequence ID" value="GED25330.1"/>
    <property type="molecule type" value="Genomic_DNA"/>
</dbReference>
<dbReference type="Pfam" id="PF11307">
    <property type="entry name" value="DUF3109"/>
    <property type="match status" value="1"/>
</dbReference>
<organism evidence="3 4">
    <name type="scientific">Brevibacillus agri</name>
    <dbReference type="NCBI Taxonomy" id="51101"/>
    <lineage>
        <taxon>Bacteria</taxon>
        <taxon>Bacillati</taxon>
        <taxon>Bacillota</taxon>
        <taxon>Bacilli</taxon>
        <taxon>Bacillales</taxon>
        <taxon>Paenibacillaceae</taxon>
        <taxon>Brevibacillus</taxon>
    </lineage>
</organism>
<dbReference type="RefSeq" id="WP_005828016.1">
    <property type="nucleotide sequence ID" value="NZ_BJOD01000012.1"/>
</dbReference>
<dbReference type="Proteomes" id="UP000317180">
    <property type="component" value="Unassembled WGS sequence"/>
</dbReference>